<sequence length="246" mass="27489">ARDPATIIGHTFRLSLDGIADAAATSGDPVLVRKGIKVREMLRELNEAGVVDFRDNYAIMLEEIGQELVHLGNIRETVYAEIASLEAVFKTIGDHNQYLHSQLESYKAYLQNVRSQASSGDSAGAGNVALQNTAAAKKREQKKYAAANTTAKFTHMQLERDGVIAESNVPETRKASIYFQIASPDPGSFIIYLFFKGRESPILEMELTLDDLLEKQQDNIQLLDLEYVQLHVGKLLHLLNRTFLRR</sequence>
<proteinExistence type="predicted"/>
<dbReference type="Pfam" id="PF03836">
    <property type="entry name" value="RasGAP_C"/>
    <property type="match status" value="1"/>
</dbReference>
<gene>
    <name evidence="2" type="primary">gap1_2</name>
    <name evidence="2" type="ORF">H4R34_006278</name>
</gene>
<dbReference type="PANTHER" id="PTHR14149:SF17">
    <property type="entry name" value="GTPASE-ACTIVATING PROTEIN"/>
    <property type="match status" value="1"/>
</dbReference>
<dbReference type="Proteomes" id="UP001151582">
    <property type="component" value="Unassembled WGS sequence"/>
</dbReference>
<feature type="non-terminal residue" evidence="2">
    <location>
        <position position="1"/>
    </location>
</feature>
<dbReference type="PANTHER" id="PTHR14149">
    <property type="entry name" value="RAS GTPASE-ACTIVATING PROTEIN WITH IQ MOTIF"/>
    <property type="match status" value="1"/>
</dbReference>
<protein>
    <submittedName>
        <fullName evidence="2">RasGAP protein</fullName>
    </submittedName>
</protein>
<feature type="domain" description="RasGAP protein C-terminal" evidence="1">
    <location>
        <begin position="31"/>
        <end position="168"/>
    </location>
</feature>
<comment type="caution">
    <text evidence="2">The sequence shown here is derived from an EMBL/GenBank/DDBJ whole genome shotgun (WGS) entry which is preliminary data.</text>
</comment>
<dbReference type="OrthoDB" id="775356at2759"/>
<dbReference type="GO" id="GO:0046580">
    <property type="term" value="P:negative regulation of Ras protein signal transduction"/>
    <property type="evidence" value="ECO:0007669"/>
    <property type="project" value="TreeGrafter"/>
</dbReference>
<evidence type="ECO:0000259" key="1">
    <source>
        <dbReference type="Pfam" id="PF03836"/>
    </source>
</evidence>
<evidence type="ECO:0000313" key="2">
    <source>
        <dbReference type="EMBL" id="KAJ1968356.1"/>
    </source>
</evidence>
<accession>A0A9W8E413</accession>
<evidence type="ECO:0000313" key="3">
    <source>
        <dbReference type="Proteomes" id="UP001151582"/>
    </source>
</evidence>
<name>A0A9W8E413_9FUNG</name>
<dbReference type="AlphaFoldDB" id="A0A9W8E413"/>
<dbReference type="GO" id="GO:0005096">
    <property type="term" value="F:GTPase activator activity"/>
    <property type="evidence" value="ECO:0007669"/>
    <property type="project" value="TreeGrafter"/>
</dbReference>
<dbReference type="SUPFAM" id="SSF143885">
    <property type="entry name" value="RGC domain-like"/>
    <property type="match status" value="1"/>
</dbReference>
<keyword evidence="3" id="KW-1185">Reference proteome</keyword>
<dbReference type="GO" id="GO:0005938">
    <property type="term" value="C:cell cortex"/>
    <property type="evidence" value="ECO:0007669"/>
    <property type="project" value="TreeGrafter"/>
</dbReference>
<dbReference type="EMBL" id="JANBQB010002141">
    <property type="protein sequence ID" value="KAJ1968356.1"/>
    <property type="molecule type" value="Genomic_DNA"/>
</dbReference>
<reference evidence="2" key="1">
    <citation type="submission" date="2022-07" db="EMBL/GenBank/DDBJ databases">
        <title>Phylogenomic reconstructions and comparative analyses of Kickxellomycotina fungi.</title>
        <authorList>
            <person name="Reynolds N.K."/>
            <person name="Stajich J.E."/>
            <person name="Barry K."/>
            <person name="Grigoriev I.V."/>
            <person name="Crous P."/>
            <person name="Smith M.E."/>
        </authorList>
    </citation>
    <scope>NUCLEOTIDE SEQUENCE</scope>
    <source>
        <strain evidence="2">RSA 567</strain>
    </source>
</reference>
<dbReference type="InterPro" id="IPR000593">
    <property type="entry name" value="RasGAP_C"/>
</dbReference>
<organism evidence="2 3">
    <name type="scientific">Dimargaris verticillata</name>
    <dbReference type="NCBI Taxonomy" id="2761393"/>
    <lineage>
        <taxon>Eukaryota</taxon>
        <taxon>Fungi</taxon>
        <taxon>Fungi incertae sedis</taxon>
        <taxon>Zoopagomycota</taxon>
        <taxon>Kickxellomycotina</taxon>
        <taxon>Dimargaritomycetes</taxon>
        <taxon>Dimargaritales</taxon>
        <taxon>Dimargaritaceae</taxon>
        <taxon>Dimargaris</taxon>
    </lineage>
</organism>